<dbReference type="SUPFAM" id="SSF50800">
    <property type="entry name" value="PK beta-barrel domain-like"/>
    <property type="match status" value="1"/>
</dbReference>
<dbReference type="PROSITE" id="PS51340">
    <property type="entry name" value="MOSC"/>
    <property type="match status" value="1"/>
</dbReference>
<dbReference type="GO" id="GO:0030151">
    <property type="term" value="F:molybdenum ion binding"/>
    <property type="evidence" value="ECO:0007669"/>
    <property type="project" value="InterPro"/>
</dbReference>
<dbReference type="OrthoDB" id="9793178at2"/>
<dbReference type="GO" id="GO:0003824">
    <property type="term" value="F:catalytic activity"/>
    <property type="evidence" value="ECO:0007669"/>
    <property type="project" value="InterPro"/>
</dbReference>
<proteinExistence type="predicted"/>
<keyword evidence="3" id="KW-1185">Reference proteome</keyword>
<dbReference type="Pfam" id="PF03476">
    <property type="entry name" value="MOSC_N"/>
    <property type="match status" value="1"/>
</dbReference>
<evidence type="ECO:0000313" key="2">
    <source>
        <dbReference type="EMBL" id="MPY64588.1"/>
    </source>
</evidence>
<dbReference type="RefSeq" id="WP_152778161.1">
    <property type="nucleotide sequence ID" value="NZ_VJZC01000853.1"/>
</dbReference>
<sequence>MATHSSHRPSADVAAGVAEAGGAAGAVAGLWRYPVKSMMGEELNASEVTEQGLFGDRRFAVVDPATGKVAGAKNPHKWGNFFEFRAAYVDPPRAGGHLPAVRLTLPDGTVLTSTQPDAARLLSEALGREVTLATLGTAKGDGESSRATAEEYWPDMAGLDHRDTVTDWDLPTGTFFDLAVVHLLTTATIDQLRALYPEGRFEARRFRPNIIVETRPELRGFVENDWVGRTVAIGDEVRLRITGSCPRCVMITLPQGDLPHDAGILRTAARHNQVNVGVYADVISGGTIRRGDHITLV</sequence>
<dbReference type="Proteomes" id="UP000400924">
    <property type="component" value="Unassembled WGS sequence"/>
</dbReference>
<dbReference type="AlphaFoldDB" id="A0A5N8XZL6"/>
<dbReference type="Gene3D" id="2.40.33.20">
    <property type="entry name" value="PK beta-barrel domain-like"/>
    <property type="match status" value="1"/>
</dbReference>
<evidence type="ECO:0000259" key="1">
    <source>
        <dbReference type="PROSITE" id="PS51340"/>
    </source>
</evidence>
<feature type="domain" description="MOSC" evidence="1">
    <location>
        <begin position="142"/>
        <end position="297"/>
    </location>
</feature>
<dbReference type="GO" id="GO:0030170">
    <property type="term" value="F:pyridoxal phosphate binding"/>
    <property type="evidence" value="ECO:0007669"/>
    <property type="project" value="InterPro"/>
</dbReference>
<dbReference type="InterPro" id="IPR011037">
    <property type="entry name" value="Pyrv_Knase-like_insert_dom_sf"/>
</dbReference>
<dbReference type="Pfam" id="PF03473">
    <property type="entry name" value="MOSC"/>
    <property type="match status" value="1"/>
</dbReference>
<protein>
    <submittedName>
        <fullName evidence="2">MOSC domain-containing protein</fullName>
    </submittedName>
</protein>
<dbReference type="InterPro" id="IPR005302">
    <property type="entry name" value="MoCF_Sase_C"/>
</dbReference>
<name>A0A5N8XZL6_9ACTN</name>
<dbReference type="EMBL" id="VJZC01000853">
    <property type="protein sequence ID" value="MPY64588.1"/>
    <property type="molecule type" value="Genomic_DNA"/>
</dbReference>
<comment type="caution">
    <text evidence="2">The sequence shown here is derived from an EMBL/GenBank/DDBJ whole genome shotgun (WGS) entry which is preliminary data.</text>
</comment>
<evidence type="ECO:0000313" key="3">
    <source>
        <dbReference type="Proteomes" id="UP000400924"/>
    </source>
</evidence>
<dbReference type="InterPro" id="IPR005303">
    <property type="entry name" value="MOCOS_middle"/>
</dbReference>
<gene>
    <name evidence="2" type="ORF">FNH08_47780</name>
</gene>
<reference evidence="2 3" key="1">
    <citation type="submission" date="2019-07" db="EMBL/GenBank/DDBJ databases">
        <title>New species of Amycolatopsis and Streptomyces.</title>
        <authorList>
            <person name="Duangmal K."/>
            <person name="Teo W.F.A."/>
            <person name="Lipun K."/>
        </authorList>
    </citation>
    <scope>NUCLEOTIDE SEQUENCE [LARGE SCALE GENOMIC DNA]</scope>
    <source>
        <strain evidence="2 3">NBRC 106415</strain>
    </source>
</reference>
<organism evidence="2 3">
    <name type="scientific">Streptomyces spongiae</name>
    <dbReference type="NCBI Taxonomy" id="565072"/>
    <lineage>
        <taxon>Bacteria</taxon>
        <taxon>Bacillati</taxon>
        <taxon>Actinomycetota</taxon>
        <taxon>Actinomycetes</taxon>
        <taxon>Kitasatosporales</taxon>
        <taxon>Streptomycetaceae</taxon>
        <taxon>Streptomyces</taxon>
    </lineage>
</organism>
<accession>A0A5N8XZL6</accession>